<feature type="non-terminal residue" evidence="6">
    <location>
        <position position="108"/>
    </location>
</feature>
<keyword evidence="4" id="KW-0326">Glycosidase</keyword>
<reference evidence="6 7" key="1">
    <citation type="journal article" date="2019" name="Nat. Med.">
        <title>A library of human gut bacterial isolates paired with longitudinal multiomics data enables mechanistic microbiome research.</title>
        <authorList>
            <person name="Poyet M."/>
            <person name="Groussin M."/>
            <person name="Gibbons S.M."/>
            <person name="Avila-Pacheco J."/>
            <person name="Jiang X."/>
            <person name="Kearney S.M."/>
            <person name="Perrotta A.R."/>
            <person name="Berdy B."/>
            <person name="Zhao S."/>
            <person name="Lieberman T.D."/>
            <person name="Swanson P.K."/>
            <person name="Smith M."/>
            <person name="Roesemann S."/>
            <person name="Alexander J.E."/>
            <person name="Rich S.A."/>
            <person name="Livny J."/>
            <person name="Vlamakis H."/>
            <person name="Clish C."/>
            <person name="Bullock K."/>
            <person name="Deik A."/>
            <person name="Scott J."/>
            <person name="Pierce K.A."/>
            <person name="Xavier R.J."/>
            <person name="Alm E.J."/>
        </authorList>
    </citation>
    <scope>NUCLEOTIDE SEQUENCE [LARGE SCALE GENOMIC DNA]</scope>
    <source>
        <strain evidence="6 7">BIOML-A32</strain>
    </source>
</reference>
<proteinExistence type="predicted"/>
<dbReference type="AlphaFoldDB" id="A0A7K0HSP1"/>
<dbReference type="SUPFAM" id="SSF49785">
    <property type="entry name" value="Galactose-binding domain-like"/>
    <property type="match status" value="1"/>
</dbReference>
<accession>A0A7K0HSP1</accession>
<evidence type="ECO:0000256" key="3">
    <source>
        <dbReference type="ARBA" id="ARBA00022801"/>
    </source>
</evidence>
<evidence type="ECO:0000256" key="2">
    <source>
        <dbReference type="ARBA" id="ARBA00012756"/>
    </source>
</evidence>
<dbReference type="PANTHER" id="PTHR46323">
    <property type="entry name" value="BETA-GALACTOSIDASE"/>
    <property type="match status" value="1"/>
</dbReference>
<dbReference type="GO" id="GO:0009341">
    <property type="term" value="C:beta-galactosidase complex"/>
    <property type="evidence" value="ECO:0007669"/>
    <property type="project" value="TreeGrafter"/>
</dbReference>
<dbReference type="EC" id="3.2.1.23" evidence="2"/>
<organism evidence="6 7">
    <name type="scientific">Parabacteroides distasonis</name>
    <dbReference type="NCBI Taxonomy" id="823"/>
    <lineage>
        <taxon>Bacteria</taxon>
        <taxon>Pseudomonadati</taxon>
        <taxon>Bacteroidota</taxon>
        <taxon>Bacteroidia</taxon>
        <taxon>Bacteroidales</taxon>
        <taxon>Tannerellaceae</taxon>
        <taxon>Parabacteroides</taxon>
    </lineage>
</organism>
<name>A0A7K0HSP1_PARDI</name>
<dbReference type="GO" id="GO:0005990">
    <property type="term" value="P:lactose catabolic process"/>
    <property type="evidence" value="ECO:0007669"/>
    <property type="project" value="TreeGrafter"/>
</dbReference>
<gene>
    <name evidence="6" type="ORF">GKD66_22595</name>
</gene>
<dbReference type="InterPro" id="IPR008979">
    <property type="entry name" value="Galactose-bd-like_sf"/>
</dbReference>
<dbReference type="InterPro" id="IPR050347">
    <property type="entry name" value="Bact_Beta-galactosidase"/>
</dbReference>
<evidence type="ECO:0000256" key="4">
    <source>
        <dbReference type="ARBA" id="ARBA00023295"/>
    </source>
</evidence>
<sequence>MKLNVLACCLSLLGTAAFAQKNEWRDPNVNEINRAPMHTNYFAYEDENSALKGCKESSGNFMTLNGNWKFFWVKNADMRPTDFYQVNFNDKGWDNLKVPGLWELNGYG</sequence>
<dbReference type="GO" id="GO:0004565">
    <property type="term" value="F:beta-galactosidase activity"/>
    <property type="evidence" value="ECO:0007669"/>
    <property type="project" value="UniProtKB-EC"/>
</dbReference>
<dbReference type="Gene3D" id="2.60.120.260">
    <property type="entry name" value="Galactose-binding domain-like"/>
    <property type="match status" value="1"/>
</dbReference>
<dbReference type="PANTHER" id="PTHR46323:SF2">
    <property type="entry name" value="BETA-GALACTOSIDASE"/>
    <property type="match status" value="1"/>
</dbReference>
<keyword evidence="5" id="KW-0732">Signal</keyword>
<comment type="caution">
    <text evidence="6">The sequence shown here is derived from an EMBL/GenBank/DDBJ whole genome shotgun (WGS) entry which is preliminary data.</text>
</comment>
<dbReference type="EMBL" id="WKMC01000109">
    <property type="protein sequence ID" value="MRZ52943.1"/>
    <property type="molecule type" value="Genomic_DNA"/>
</dbReference>
<evidence type="ECO:0000313" key="6">
    <source>
        <dbReference type="EMBL" id="MRZ52943.1"/>
    </source>
</evidence>
<comment type="catalytic activity">
    <reaction evidence="1">
        <text>Hydrolysis of terminal non-reducing beta-D-galactose residues in beta-D-galactosides.</text>
        <dbReference type="EC" id="3.2.1.23"/>
    </reaction>
</comment>
<feature type="signal peptide" evidence="5">
    <location>
        <begin position="1"/>
        <end position="19"/>
    </location>
</feature>
<evidence type="ECO:0000256" key="5">
    <source>
        <dbReference type="SAM" id="SignalP"/>
    </source>
</evidence>
<evidence type="ECO:0000313" key="7">
    <source>
        <dbReference type="Proteomes" id="UP000441358"/>
    </source>
</evidence>
<protein>
    <recommendedName>
        <fullName evidence="2">beta-galactosidase</fullName>
        <ecNumber evidence="2">3.2.1.23</ecNumber>
    </recommendedName>
</protein>
<dbReference type="Proteomes" id="UP000441358">
    <property type="component" value="Unassembled WGS sequence"/>
</dbReference>
<evidence type="ECO:0000256" key="1">
    <source>
        <dbReference type="ARBA" id="ARBA00001412"/>
    </source>
</evidence>
<keyword evidence="3" id="KW-0378">Hydrolase</keyword>
<feature type="chain" id="PRO_5029603041" description="beta-galactosidase" evidence="5">
    <location>
        <begin position="20"/>
        <end position="108"/>
    </location>
</feature>